<gene>
    <name evidence="3" type="ORF">ACFY05_28100</name>
</gene>
<keyword evidence="2" id="KW-0472">Membrane</keyword>
<evidence type="ECO:0000313" key="3">
    <source>
        <dbReference type="EMBL" id="MFF4776729.1"/>
    </source>
</evidence>
<dbReference type="Pfam" id="PF04120">
    <property type="entry name" value="Iron_permease"/>
    <property type="match status" value="1"/>
</dbReference>
<accession>A0ABW6VBJ2</accession>
<keyword evidence="2" id="KW-1133">Transmembrane helix</keyword>
<feature type="transmembrane region" description="Helical" evidence="2">
    <location>
        <begin position="21"/>
        <end position="51"/>
    </location>
</feature>
<name>A0ABW6VBJ2_MICFU</name>
<dbReference type="Proteomes" id="UP001602119">
    <property type="component" value="Unassembled WGS sequence"/>
</dbReference>
<evidence type="ECO:0000256" key="1">
    <source>
        <dbReference type="SAM" id="MobiDB-lite"/>
    </source>
</evidence>
<feature type="compositionally biased region" description="Basic and acidic residues" evidence="1">
    <location>
        <begin position="153"/>
        <end position="164"/>
    </location>
</feature>
<dbReference type="EMBL" id="JBIAXI010000019">
    <property type="protein sequence ID" value="MFF4776729.1"/>
    <property type="molecule type" value="Genomic_DNA"/>
</dbReference>
<sequence length="196" mass="21086">MKTRDRPLPTMPHPGDYSTAVTRFVGATTTALGSFPAIVAAVLLVALWVAGAALVPGGFGNELYELVLNTVTNIVTFVMVFIIQSSQNRDSRAIQAKLDAQTEVLAAMARNLDVRTEVPLTRFVGLEDAPDRAIRIEQQTLRERVVETEEVIQKSEADLGRAPEGRAGAADDAVETIERAKGSGGRQAPSGDQFPR</sequence>
<comment type="caution">
    <text evidence="3">The sequence shown here is derived from an EMBL/GenBank/DDBJ whole genome shotgun (WGS) entry which is preliminary data.</text>
</comment>
<dbReference type="InterPro" id="IPR007251">
    <property type="entry name" value="Iron_permease_Fet4"/>
</dbReference>
<keyword evidence="4" id="KW-1185">Reference proteome</keyword>
<reference evidence="3 4" key="1">
    <citation type="submission" date="2024-10" db="EMBL/GenBank/DDBJ databases">
        <title>The Natural Products Discovery Center: Release of the First 8490 Sequenced Strains for Exploring Actinobacteria Biosynthetic Diversity.</title>
        <authorList>
            <person name="Kalkreuter E."/>
            <person name="Kautsar S.A."/>
            <person name="Yang D."/>
            <person name="Bader C.D."/>
            <person name="Teijaro C.N."/>
            <person name="Fluegel L."/>
            <person name="Davis C.M."/>
            <person name="Simpson J.R."/>
            <person name="Lauterbach L."/>
            <person name="Steele A.D."/>
            <person name="Gui C."/>
            <person name="Meng S."/>
            <person name="Li G."/>
            <person name="Viehrig K."/>
            <person name="Ye F."/>
            <person name="Su P."/>
            <person name="Kiefer A.F."/>
            <person name="Nichols A."/>
            <person name="Cepeda A.J."/>
            <person name="Yan W."/>
            <person name="Fan B."/>
            <person name="Jiang Y."/>
            <person name="Adhikari A."/>
            <person name="Zheng C.-J."/>
            <person name="Schuster L."/>
            <person name="Cowan T.M."/>
            <person name="Smanski M.J."/>
            <person name="Chevrette M.G."/>
            <person name="De Carvalho L.P.S."/>
            <person name="Shen B."/>
        </authorList>
    </citation>
    <scope>NUCLEOTIDE SEQUENCE [LARGE SCALE GENOMIC DNA]</scope>
    <source>
        <strain evidence="3 4">NPDC001281</strain>
    </source>
</reference>
<evidence type="ECO:0000313" key="4">
    <source>
        <dbReference type="Proteomes" id="UP001602119"/>
    </source>
</evidence>
<feature type="transmembrane region" description="Helical" evidence="2">
    <location>
        <begin position="63"/>
        <end position="83"/>
    </location>
</feature>
<feature type="region of interest" description="Disordered" evidence="1">
    <location>
        <begin position="153"/>
        <end position="196"/>
    </location>
</feature>
<protein>
    <submittedName>
        <fullName evidence="3">Low affinity iron permease family protein</fullName>
    </submittedName>
</protein>
<dbReference type="RefSeq" id="WP_387345143.1">
    <property type="nucleotide sequence ID" value="NZ_JBIAXI010000019.1"/>
</dbReference>
<keyword evidence="2" id="KW-0812">Transmembrane</keyword>
<proteinExistence type="predicted"/>
<organism evidence="3 4">
    <name type="scientific">Microtetraspora fusca</name>
    <dbReference type="NCBI Taxonomy" id="1997"/>
    <lineage>
        <taxon>Bacteria</taxon>
        <taxon>Bacillati</taxon>
        <taxon>Actinomycetota</taxon>
        <taxon>Actinomycetes</taxon>
        <taxon>Streptosporangiales</taxon>
        <taxon>Streptosporangiaceae</taxon>
        <taxon>Microtetraspora</taxon>
    </lineage>
</organism>
<evidence type="ECO:0000256" key="2">
    <source>
        <dbReference type="SAM" id="Phobius"/>
    </source>
</evidence>